<evidence type="ECO:0000313" key="2">
    <source>
        <dbReference type="Proteomes" id="UP000237105"/>
    </source>
</evidence>
<feature type="non-terminal residue" evidence="1">
    <location>
        <position position="1"/>
    </location>
</feature>
<protein>
    <submittedName>
        <fullName evidence="1">Uncharacterized protein</fullName>
    </submittedName>
</protein>
<name>A0A2P5BNK6_PARAD</name>
<comment type="caution">
    <text evidence="1">The sequence shown here is derived from an EMBL/GenBank/DDBJ whole genome shotgun (WGS) entry which is preliminary data.</text>
</comment>
<proteinExistence type="predicted"/>
<organism evidence="1 2">
    <name type="scientific">Parasponia andersonii</name>
    <name type="common">Sponia andersonii</name>
    <dbReference type="NCBI Taxonomy" id="3476"/>
    <lineage>
        <taxon>Eukaryota</taxon>
        <taxon>Viridiplantae</taxon>
        <taxon>Streptophyta</taxon>
        <taxon>Embryophyta</taxon>
        <taxon>Tracheophyta</taxon>
        <taxon>Spermatophyta</taxon>
        <taxon>Magnoliopsida</taxon>
        <taxon>eudicotyledons</taxon>
        <taxon>Gunneridae</taxon>
        <taxon>Pentapetalae</taxon>
        <taxon>rosids</taxon>
        <taxon>fabids</taxon>
        <taxon>Rosales</taxon>
        <taxon>Cannabaceae</taxon>
        <taxon>Parasponia</taxon>
    </lineage>
</organism>
<reference evidence="2" key="1">
    <citation type="submission" date="2016-06" db="EMBL/GenBank/DDBJ databases">
        <title>Parallel loss of symbiosis genes in relatives of nitrogen-fixing non-legume Parasponia.</title>
        <authorList>
            <person name="Van Velzen R."/>
            <person name="Holmer R."/>
            <person name="Bu F."/>
            <person name="Rutten L."/>
            <person name="Van Zeijl A."/>
            <person name="Liu W."/>
            <person name="Santuari L."/>
            <person name="Cao Q."/>
            <person name="Sharma T."/>
            <person name="Shen D."/>
            <person name="Roswanjaya Y."/>
            <person name="Wardhani T."/>
            <person name="Kalhor M.S."/>
            <person name="Jansen J."/>
            <person name="Van den Hoogen J."/>
            <person name="Gungor B."/>
            <person name="Hartog M."/>
            <person name="Hontelez J."/>
            <person name="Verver J."/>
            <person name="Yang W.-C."/>
            <person name="Schijlen E."/>
            <person name="Repin R."/>
            <person name="Schilthuizen M."/>
            <person name="Schranz E."/>
            <person name="Heidstra R."/>
            <person name="Miyata K."/>
            <person name="Fedorova E."/>
            <person name="Kohlen W."/>
            <person name="Bisseling T."/>
            <person name="Smit S."/>
            <person name="Geurts R."/>
        </authorList>
    </citation>
    <scope>NUCLEOTIDE SEQUENCE [LARGE SCALE GENOMIC DNA]</scope>
    <source>
        <strain evidence="2">cv. WU1-14</strain>
    </source>
</reference>
<feature type="non-terminal residue" evidence="1">
    <location>
        <position position="122"/>
    </location>
</feature>
<dbReference type="OrthoDB" id="10510247at2759"/>
<dbReference type="EMBL" id="JXTB01000246">
    <property type="protein sequence ID" value="PON50372.1"/>
    <property type="molecule type" value="Genomic_DNA"/>
</dbReference>
<accession>A0A2P5BNK6</accession>
<evidence type="ECO:0000313" key="1">
    <source>
        <dbReference type="EMBL" id="PON50372.1"/>
    </source>
</evidence>
<sequence length="122" mass="14238">ETVNFSELDSIEIVDIRCSLAICCHWAFDMIIGPLHQELLPRVRVYETGRLNMCVPLVVISLNGLSSSFEYGQLRERSAPLIDFPWLYFKNILHEQSVIPLLLNIHQSRFQFQHLVWAHFRG</sequence>
<dbReference type="Proteomes" id="UP000237105">
    <property type="component" value="Unassembled WGS sequence"/>
</dbReference>
<gene>
    <name evidence="1" type="ORF">PanWU01x14_223440</name>
</gene>
<keyword evidence="2" id="KW-1185">Reference proteome</keyword>
<dbReference type="AlphaFoldDB" id="A0A2P5BNK6"/>